<dbReference type="CDD" id="cd07067">
    <property type="entry name" value="HP_PGM_like"/>
    <property type="match status" value="1"/>
</dbReference>
<feature type="region of interest" description="Disordered" evidence="2">
    <location>
        <begin position="228"/>
        <end position="280"/>
    </location>
</feature>
<dbReference type="RefSeq" id="WP_267768683.1">
    <property type="nucleotide sequence ID" value="NZ_JAPNKE010000002.1"/>
</dbReference>
<evidence type="ECO:0000256" key="2">
    <source>
        <dbReference type="SAM" id="MobiDB-lite"/>
    </source>
</evidence>
<feature type="compositionally biased region" description="Basic residues" evidence="2">
    <location>
        <begin position="260"/>
        <end position="269"/>
    </location>
</feature>
<evidence type="ECO:0000256" key="1">
    <source>
        <dbReference type="ARBA" id="ARBA00022801"/>
    </source>
</evidence>
<dbReference type="SUPFAM" id="SSF53254">
    <property type="entry name" value="Phosphoglycerate mutase-like"/>
    <property type="match status" value="1"/>
</dbReference>
<gene>
    <name evidence="3" type="ORF">OV079_13090</name>
</gene>
<dbReference type="GO" id="GO:0016787">
    <property type="term" value="F:hydrolase activity"/>
    <property type="evidence" value="ECO:0007669"/>
    <property type="project" value="UniProtKB-KW"/>
</dbReference>
<dbReference type="AlphaFoldDB" id="A0A9X3IWI8"/>
<dbReference type="Pfam" id="PF00300">
    <property type="entry name" value="His_Phos_1"/>
    <property type="match status" value="2"/>
</dbReference>
<keyword evidence="4" id="KW-1185">Reference proteome</keyword>
<dbReference type="Proteomes" id="UP001150924">
    <property type="component" value="Unassembled WGS sequence"/>
</dbReference>
<dbReference type="InterPro" id="IPR051021">
    <property type="entry name" value="Mito_Ser/Thr_phosphatase"/>
</dbReference>
<dbReference type="SMART" id="SM00855">
    <property type="entry name" value="PGAM"/>
    <property type="match status" value="1"/>
</dbReference>
<dbReference type="PANTHER" id="PTHR20935">
    <property type="entry name" value="PHOSPHOGLYCERATE MUTASE-RELATED"/>
    <property type="match status" value="1"/>
</dbReference>
<organism evidence="3 4">
    <name type="scientific">Nannocystis pusilla</name>
    <dbReference type="NCBI Taxonomy" id="889268"/>
    <lineage>
        <taxon>Bacteria</taxon>
        <taxon>Pseudomonadati</taxon>
        <taxon>Myxococcota</taxon>
        <taxon>Polyangia</taxon>
        <taxon>Nannocystales</taxon>
        <taxon>Nannocystaceae</taxon>
        <taxon>Nannocystis</taxon>
    </lineage>
</organism>
<proteinExistence type="predicted"/>
<protein>
    <submittedName>
        <fullName evidence="3">Histidine phosphatase family protein</fullName>
    </submittedName>
</protein>
<name>A0A9X3IWI8_9BACT</name>
<dbReference type="PANTHER" id="PTHR20935:SF0">
    <property type="entry name" value="SERINE_THREONINE-PROTEIN PHOSPHATASE PGAM5, MITOCHONDRIAL"/>
    <property type="match status" value="1"/>
</dbReference>
<comment type="caution">
    <text evidence="3">The sequence shown here is derived from an EMBL/GenBank/DDBJ whole genome shotgun (WGS) entry which is preliminary data.</text>
</comment>
<dbReference type="InterPro" id="IPR029033">
    <property type="entry name" value="His_PPase_superfam"/>
</dbReference>
<dbReference type="InterPro" id="IPR013078">
    <property type="entry name" value="His_Pase_superF_clade-1"/>
</dbReference>
<keyword evidence="1" id="KW-0378">Hydrolase</keyword>
<dbReference type="EMBL" id="JAPNKE010000002">
    <property type="protein sequence ID" value="MCY1006476.1"/>
    <property type="molecule type" value="Genomic_DNA"/>
</dbReference>
<dbReference type="Gene3D" id="3.40.50.1240">
    <property type="entry name" value="Phosphoglycerate mutase-like"/>
    <property type="match status" value="1"/>
</dbReference>
<evidence type="ECO:0000313" key="3">
    <source>
        <dbReference type="EMBL" id="MCY1006476.1"/>
    </source>
</evidence>
<sequence length="349" mass="37950">MSRLLIIRHGQASLGAADYDVLSPLGEQQADALGRYLARMIDPPHAVYAGPRKRQRDTAALLVAGARQIGADFPDPRELLDFDEYPAIALMKDAMPSLCDRDPELAALATAWMAAERGTPGHQRAFELVFQAAMQRWHAGDVEHPAVEPFREFQARVARGLDHVMQQHPRQSTVLVVTSAGPVGVVTALALGLDTWAGLKTSFIVHNASLTELAYRPGEMQLRVFNPSRTSTSAPTSLCADPRPAARSPRGRVSSLGPSRPRRRAHLVRPHGSSSPRLHCPRTSRAALGYCEALGPRALDPIAPGPVDVNAARQAHRPSARPARPHLVVPPLLAAPFSHASWLRTRLLR</sequence>
<accession>A0A9X3IWI8</accession>
<reference evidence="3" key="1">
    <citation type="submission" date="2022-11" db="EMBL/GenBank/DDBJ databases">
        <title>Minimal conservation of predation-associated metabolite biosynthetic gene clusters underscores biosynthetic potential of Myxococcota including descriptions for ten novel species: Archangium lansinium sp. nov., Myxococcus landrumus sp. nov., Nannocystis bai.</title>
        <authorList>
            <person name="Ahearne A."/>
            <person name="Stevens C."/>
            <person name="Phillips K."/>
        </authorList>
    </citation>
    <scope>NUCLEOTIDE SEQUENCE</scope>
    <source>
        <strain evidence="3">Na p29</strain>
    </source>
</reference>
<evidence type="ECO:0000313" key="4">
    <source>
        <dbReference type="Proteomes" id="UP001150924"/>
    </source>
</evidence>